<comment type="similarity">
    <text evidence="1">Belongs to the bacterial solute-binding protein 1 family.</text>
</comment>
<dbReference type="AlphaFoldDB" id="A0A5S5AUW5"/>
<evidence type="ECO:0000313" key="5">
    <source>
        <dbReference type="EMBL" id="TYP56693.1"/>
    </source>
</evidence>
<dbReference type="GO" id="GO:0015768">
    <property type="term" value="P:maltose transport"/>
    <property type="evidence" value="ECO:0007669"/>
    <property type="project" value="TreeGrafter"/>
</dbReference>
<gene>
    <name evidence="5" type="ORF">LZ11_00972</name>
</gene>
<evidence type="ECO:0000313" key="6">
    <source>
        <dbReference type="Proteomes" id="UP000322294"/>
    </source>
</evidence>
<dbReference type="Pfam" id="PF13416">
    <property type="entry name" value="SBP_bac_8"/>
    <property type="match status" value="1"/>
</dbReference>
<dbReference type="PROSITE" id="PS51257">
    <property type="entry name" value="PROKAR_LIPOPROTEIN"/>
    <property type="match status" value="1"/>
</dbReference>
<dbReference type="InterPro" id="IPR006059">
    <property type="entry name" value="SBP"/>
</dbReference>
<feature type="signal peptide" evidence="4">
    <location>
        <begin position="1"/>
        <end position="23"/>
    </location>
</feature>
<dbReference type="Gene3D" id="3.40.190.10">
    <property type="entry name" value="Periplasmic binding protein-like II"/>
    <property type="match status" value="1"/>
</dbReference>
<keyword evidence="2" id="KW-0813">Transport</keyword>
<protein>
    <submittedName>
        <fullName evidence="5">Carbohydrate ABC transporter substrate-binding protein (CUT1 family)</fullName>
    </submittedName>
</protein>
<proteinExistence type="inferred from homology"/>
<dbReference type="PANTHER" id="PTHR30061">
    <property type="entry name" value="MALTOSE-BINDING PERIPLASMIC PROTEIN"/>
    <property type="match status" value="1"/>
</dbReference>
<keyword evidence="6" id="KW-1185">Reference proteome</keyword>
<dbReference type="EMBL" id="VNHO01000008">
    <property type="protein sequence ID" value="TYP56693.1"/>
    <property type="molecule type" value="Genomic_DNA"/>
</dbReference>
<accession>A0A5S5AUW5</accession>
<dbReference type="CDD" id="cd13585">
    <property type="entry name" value="PBP2_TMBP_like"/>
    <property type="match status" value="1"/>
</dbReference>
<organism evidence="5 6">
    <name type="scientific">Thermosediminibacter litoriperuensis</name>
    <dbReference type="NCBI Taxonomy" id="291989"/>
    <lineage>
        <taxon>Bacteria</taxon>
        <taxon>Bacillati</taxon>
        <taxon>Bacillota</taxon>
        <taxon>Clostridia</taxon>
        <taxon>Thermosediminibacterales</taxon>
        <taxon>Thermosediminibacteraceae</taxon>
        <taxon>Thermosediminibacter</taxon>
    </lineage>
</organism>
<evidence type="ECO:0000256" key="2">
    <source>
        <dbReference type="ARBA" id="ARBA00022448"/>
    </source>
</evidence>
<dbReference type="GO" id="GO:0055052">
    <property type="term" value="C:ATP-binding cassette (ABC) transporter complex, substrate-binding subunit-containing"/>
    <property type="evidence" value="ECO:0007669"/>
    <property type="project" value="TreeGrafter"/>
</dbReference>
<comment type="caution">
    <text evidence="5">The sequence shown here is derived from an EMBL/GenBank/DDBJ whole genome shotgun (WGS) entry which is preliminary data.</text>
</comment>
<feature type="chain" id="PRO_5038356008" evidence="4">
    <location>
        <begin position="24"/>
        <end position="446"/>
    </location>
</feature>
<evidence type="ECO:0000256" key="1">
    <source>
        <dbReference type="ARBA" id="ARBA00008520"/>
    </source>
</evidence>
<dbReference type="PANTHER" id="PTHR30061:SF50">
    <property type="entry name" value="MALTOSE_MALTODEXTRIN-BINDING PERIPLASMIC PROTEIN"/>
    <property type="match status" value="1"/>
</dbReference>
<dbReference type="RefSeq" id="WP_170240291.1">
    <property type="nucleotide sequence ID" value="NZ_VNHO01000008.1"/>
</dbReference>
<keyword evidence="3 4" id="KW-0732">Signal</keyword>
<dbReference type="SUPFAM" id="SSF53850">
    <property type="entry name" value="Periplasmic binding protein-like II"/>
    <property type="match status" value="1"/>
</dbReference>
<evidence type="ECO:0000256" key="4">
    <source>
        <dbReference type="SAM" id="SignalP"/>
    </source>
</evidence>
<dbReference type="GO" id="GO:0042956">
    <property type="term" value="P:maltodextrin transmembrane transport"/>
    <property type="evidence" value="ECO:0007669"/>
    <property type="project" value="TreeGrafter"/>
</dbReference>
<evidence type="ECO:0000256" key="3">
    <source>
        <dbReference type="ARBA" id="ARBA00022729"/>
    </source>
</evidence>
<name>A0A5S5AUW5_9FIRM</name>
<sequence>MCWRPFTRFFCLFLATVLVLSLAGCDTKRDSRGRDEGEQKTWQGVITLWDFPRWKDKNGSSYGWIERKIAEFEKSHPGVFIHLRKLKWEYGMVELKAAAATGTNPDIAPVAGDIDFILQGYLEPVDEFFTPEELKRYDERVLQALSYNGRLYGFPWFITTYGLYLNADAFRARNARIPPEGVWSYQEFVEALQKLTYDKNRDGKPDYFGFNSLLYPGSYQLWGFLTMDGARIFDENGRFVLNSPEGKSALAKIVDLLAKYRVVPADFGTSDEKQVWGDFIETKKIAVYPAGPWAINILAEKQREGKGFEFEIAHYPSGSSKARPVATVAGYAIFKQQDPEKRAMCAEFLKFITSEREQEELMNYGVFPAIKDLQEKVSEDRHMKRMKEILDNAEILPKIRNFTRVDEIITSQVRQAILGRKTPDQALDDAAEEIRKLQEGTMQNLP</sequence>
<dbReference type="Proteomes" id="UP000322294">
    <property type="component" value="Unassembled WGS sequence"/>
</dbReference>
<reference evidence="5 6" key="1">
    <citation type="submission" date="2019-07" db="EMBL/GenBank/DDBJ databases">
        <title>Genomic Encyclopedia of Type Strains, Phase I: the one thousand microbial genomes (KMG-I) project.</title>
        <authorList>
            <person name="Kyrpides N."/>
        </authorList>
    </citation>
    <scope>NUCLEOTIDE SEQUENCE [LARGE SCALE GENOMIC DNA]</scope>
    <source>
        <strain evidence="5 6">DSM 16647</strain>
    </source>
</reference>
<dbReference type="GO" id="GO:1901982">
    <property type="term" value="F:maltose binding"/>
    <property type="evidence" value="ECO:0007669"/>
    <property type="project" value="TreeGrafter"/>
</dbReference>